<evidence type="ECO:0000313" key="3">
    <source>
        <dbReference type="EMBL" id="RAJ25171.1"/>
    </source>
</evidence>
<dbReference type="AlphaFoldDB" id="A0A327S8B4"/>
<name>A0A327S8B4_9FLAO</name>
<evidence type="ECO:0000313" key="4">
    <source>
        <dbReference type="Proteomes" id="UP000248987"/>
    </source>
</evidence>
<keyword evidence="4" id="KW-1185">Reference proteome</keyword>
<evidence type="ECO:0000256" key="1">
    <source>
        <dbReference type="SAM" id="MobiDB-lite"/>
    </source>
</evidence>
<reference evidence="3 4" key="1">
    <citation type="submission" date="2018-06" db="EMBL/GenBank/DDBJ databases">
        <title>Genomic Encyclopedia of Archaeal and Bacterial Type Strains, Phase II (KMG-II): from individual species to whole genera.</title>
        <authorList>
            <person name="Goeker M."/>
        </authorList>
    </citation>
    <scope>NUCLEOTIDE SEQUENCE [LARGE SCALE GENOMIC DNA]</scope>
    <source>
        <strain evidence="3 4">DSM 12408</strain>
    </source>
</reference>
<evidence type="ECO:0000256" key="2">
    <source>
        <dbReference type="SAM" id="Phobius"/>
    </source>
</evidence>
<sequence length="214" mass="23927">MAEIKIEKKRPVWPWVVLILIVLAIIVYFIYENRDNDDYNDDLNDGTTTEQMDDSIDLQSDSTYDPNQNYSSTFDEFSAFEESISDSTRIAVDSSYTKKAFSNLAKAVVAKADESALQNSEALNYLRDYSTLSANMSSTTQGMEASKNFKTPSEEIVTVLGAIQSKKYPALQSQVSDLKQIAAKVDGSKRMDGQQAFMNSFLNKAKDVLQAMNN</sequence>
<proteinExistence type="predicted"/>
<keyword evidence="2" id="KW-0812">Transmembrane</keyword>
<dbReference type="EMBL" id="QLLQ01000004">
    <property type="protein sequence ID" value="RAJ25171.1"/>
    <property type="molecule type" value="Genomic_DNA"/>
</dbReference>
<comment type="caution">
    <text evidence="3">The sequence shown here is derived from an EMBL/GenBank/DDBJ whole genome shotgun (WGS) entry which is preliminary data.</text>
</comment>
<feature type="region of interest" description="Disordered" evidence="1">
    <location>
        <begin position="39"/>
        <end position="58"/>
    </location>
</feature>
<protein>
    <submittedName>
        <fullName evidence="3">Uncharacterized protein</fullName>
    </submittedName>
</protein>
<dbReference type="Proteomes" id="UP000248987">
    <property type="component" value="Unassembled WGS sequence"/>
</dbReference>
<feature type="transmembrane region" description="Helical" evidence="2">
    <location>
        <begin position="12"/>
        <end position="31"/>
    </location>
</feature>
<organism evidence="3 4">
    <name type="scientific">Gelidibacter algens</name>
    <dbReference type="NCBI Taxonomy" id="49280"/>
    <lineage>
        <taxon>Bacteria</taxon>
        <taxon>Pseudomonadati</taxon>
        <taxon>Bacteroidota</taxon>
        <taxon>Flavobacteriia</taxon>
        <taxon>Flavobacteriales</taxon>
        <taxon>Flavobacteriaceae</taxon>
        <taxon>Gelidibacter</taxon>
    </lineage>
</organism>
<keyword evidence="2" id="KW-0472">Membrane</keyword>
<gene>
    <name evidence="3" type="ORF">LX77_01472</name>
</gene>
<accession>A0A327S8B4</accession>
<dbReference type="RefSeq" id="WP_111625816.1">
    <property type="nucleotide sequence ID" value="NZ_QLLQ01000004.1"/>
</dbReference>
<keyword evidence="2" id="KW-1133">Transmembrane helix</keyword>